<dbReference type="RefSeq" id="WP_090931829.1">
    <property type="nucleotide sequence ID" value="NZ_FOTS01000001.1"/>
</dbReference>
<evidence type="ECO:0000313" key="2">
    <source>
        <dbReference type="EMBL" id="SFL31586.1"/>
    </source>
</evidence>
<dbReference type="Gene3D" id="3.40.50.1980">
    <property type="entry name" value="Nitrogenase molybdenum iron protein domain"/>
    <property type="match status" value="3"/>
</dbReference>
<dbReference type="InterPro" id="IPR000510">
    <property type="entry name" value="Nase/OxRdtase_comp1"/>
</dbReference>
<dbReference type="InterPro" id="IPR050152">
    <property type="entry name" value="ChlB/BchB/BchZ"/>
</dbReference>
<dbReference type="Pfam" id="PF00148">
    <property type="entry name" value="Oxidored_nitro"/>
    <property type="match status" value="1"/>
</dbReference>
<dbReference type="PANTHER" id="PTHR33712:SF7">
    <property type="entry name" value="LIGHT-INDEPENDENT PROTOCHLOROPHYLLIDE REDUCTASE SUBUNIT B"/>
    <property type="match status" value="1"/>
</dbReference>
<protein>
    <submittedName>
        <fullName evidence="2">Ferredoxin protochlorophyllide reductase subunit B</fullName>
    </submittedName>
</protein>
<name>A0A1I4GR44_9FIRM</name>
<dbReference type="GO" id="GO:0016491">
    <property type="term" value="F:oxidoreductase activity"/>
    <property type="evidence" value="ECO:0007669"/>
    <property type="project" value="InterPro"/>
</dbReference>
<feature type="domain" description="Nitrogenase/oxidoreductase component 1" evidence="1">
    <location>
        <begin position="20"/>
        <end position="439"/>
    </location>
</feature>
<dbReference type="EMBL" id="FOTS01000001">
    <property type="protein sequence ID" value="SFL31586.1"/>
    <property type="molecule type" value="Genomic_DNA"/>
</dbReference>
<organism evidence="2 3">
    <name type="scientific">Pelosinus propionicus DSM 13327</name>
    <dbReference type="NCBI Taxonomy" id="1123291"/>
    <lineage>
        <taxon>Bacteria</taxon>
        <taxon>Bacillati</taxon>
        <taxon>Bacillota</taxon>
        <taxon>Negativicutes</taxon>
        <taxon>Selenomonadales</taxon>
        <taxon>Sporomusaceae</taxon>
        <taxon>Pelosinus</taxon>
    </lineage>
</organism>
<evidence type="ECO:0000313" key="3">
    <source>
        <dbReference type="Proteomes" id="UP000199520"/>
    </source>
</evidence>
<dbReference type="Proteomes" id="UP000199520">
    <property type="component" value="Unassembled WGS sequence"/>
</dbReference>
<dbReference type="SUPFAM" id="SSF53807">
    <property type="entry name" value="Helical backbone' metal receptor"/>
    <property type="match status" value="1"/>
</dbReference>
<dbReference type="STRING" id="1123291.SAMN04490355_100174"/>
<keyword evidence="3" id="KW-1185">Reference proteome</keyword>
<sequence length="445" mass="48495">MAKAAKKIKVIEQVRYSCALAALHSVLAIDRAVPILHAGPGCGQRLSTALSTTNGYQGTGYAGGHAMPCTNSTEAEVIFGGEKKLKELITHSLEVMDADLYVVLTGCTADIVGDDSTEVARGFQKQGKPVVCAQTGGFSGNNFVGHELILGAIIDQYLQPSEEIEPGLVNVFSIVPYYDAFWTGNLEEIRKLLEAIGLKANIIFGPGGGVDALNKVPKAQFNLLLSPWIGLTNVKQLEEKFKTPYLHYPVLPIGPTETSKFLRAVGKYAGLPSEQVEASIAELEKPYDYYIERSADYLLQARVGLPSRFITISDSFYALGISKFLVNDLGLLPGTQFIIDNIPAKYQADLEEEFKDLSPTISAPVVFTNDSGTIREKLRETKFRGKPLILGSAWDQMIAKELNGYQLSVSFPAADRFILNSTYIGYNGALRLAEDIFSVLVSSNY</sequence>
<evidence type="ECO:0000259" key="1">
    <source>
        <dbReference type="Pfam" id="PF00148"/>
    </source>
</evidence>
<dbReference type="OrthoDB" id="9802175at2"/>
<gene>
    <name evidence="2" type="ORF">SAMN04490355_100174</name>
</gene>
<dbReference type="AlphaFoldDB" id="A0A1I4GR44"/>
<reference evidence="3" key="1">
    <citation type="submission" date="2016-10" db="EMBL/GenBank/DDBJ databases">
        <authorList>
            <person name="Varghese N."/>
            <person name="Submissions S."/>
        </authorList>
    </citation>
    <scope>NUCLEOTIDE SEQUENCE [LARGE SCALE GENOMIC DNA]</scope>
    <source>
        <strain evidence="3">DSM 13327</strain>
    </source>
</reference>
<dbReference type="PANTHER" id="PTHR33712">
    <property type="entry name" value="LIGHT-INDEPENDENT PROTOCHLOROPHYLLIDE REDUCTASE SUBUNIT B"/>
    <property type="match status" value="1"/>
</dbReference>
<proteinExistence type="predicted"/>
<accession>A0A1I4GR44</accession>